<dbReference type="EMBL" id="SEOQ01000502">
    <property type="protein sequence ID" value="TFY61584.1"/>
    <property type="molecule type" value="Genomic_DNA"/>
</dbReference>
<dbReference type="Proteomes" id="UP000298327">
    <property type="component" value="Unassembled WGS sequence"/>
</dbReference>
<dbReference type="OrthoDB" id="3245952at2759"/>
<gene>
    <name evidence="2" type="ORF">EVG20_g6998</name>
</gene>
<proteinExistence type="predicted"/>
<name>A0A4Y9YGB2_9AGAM</name>
<sequence length="450" mass="50417">MHPSTSSNPSVEGIVMASPGAGTSILLHGTPPPNYWPVLLVPSHDRDGDVYDTEALGHALEDALQEAFNTSNTTQADYGKASEQNAHLDQDETAILGDPLLHPSRRALLPFGRLDESQIKNLYELVCMALPAGPETYRGDPSTDTRQPGQADFSMEAKDRLEDVMFRPDLLDVIQVPVAERLRSISFDWSKKHHREFATRILPWFTALDNPKRIYSEVDTEDWVFNVLIRPGMAVTHAILLNDFPEKEDPLYPFFSSSHGILHCKPDGIVVNSGKHPDEDIGMCAEVKTNAVLSGTPSPLSSVTVPIPDHPNGSLKFNWPTPSSVKGLLEKSAILTQIWTQLVKWKTAFGILSSLDVTYFYARKGKTLYISEEYRSNQNTLFLTICWLQFATRTMRLPDLTLPAPDRSWWPESIKKNVKSGIHTIDCSTQSNPNRRGSEYNYKTRSKDKQ</sequence>
<feature type="compositionally biased region" description="Polar residues" evidence="1">
    <location>
        <begin position="426"/>
        <end position="435"/>
    </location>
</feature>
<evidence type="ECO:0000313" key="2">
    <source>
        <dbReference type="EMBL" id="TFY61584.1"/>
    </source>
</evidence>
<accession>A0A4Y9YGB2</accession>
<reference evidence="2 3" key="1">
    <citation type="submission" date="2019-02" db="EMBL/GenBank/DDBJ databases">
        <title>Genome sequencing of the rare red list fungi Dentipellis fragilis.</title>
        <authorList>
            <person name="Buettner E."/>
            <person name="Kellner H."/>
        </authorList>
    </citation>
    <scope>NUCLEOTIDE SEQUENCE [LARGE SCALE GENOMIC DNA]</scope>
    <source>
        <strain evidence="2 3">DSM 105465</strain>
    </source>
</reference>
<comment type="caution">
    <text evidence="2">The sequence shown here is derived from an EMBL/GenBank/DDBJ whole genome shotgun (WGS) entry which is preliminary data.</text>
</comment>
<keyword evidence="3" id="KW-1185">Reference proteome</keyword>
<dbReference type="AlphaFoldDB" id="A0A4Y9YGB2"/>
<organism evidence="2 3">
    <name type="scientific">Dentipellis fragilis</name>
    <dbReference type="NCBI Taxonomy" id="205917"/>
    <lineage>
        <taxon>Eukaryota</taxon>
        <taxon>Fungi</taxon>
        <taxon>Dikarya</taxon>
        <taxon>Basidiomycota</taxon>
        <taxon>Agaricomycotina</taxon>
        <taxon>Agaricomycetes</taxon>
        <taxon>Russulales</taxon>
        <taxon>Hericiaceae</taxon>
        <taxon>Dentipellis</taxon>
    </lineage>
</organism>
<evidence type="ECO:0000256" key="1">
    <source>
        <dbReference type="SAM" id="MobiDB-lite"/>
    </source>
</evidence>
<evidence type="ECO:0000313" key="3">
    <source>
        <dbReference type="Proteomes" id="UP000298327"/>
    </source>
</evidence>
<protein>
    <submittedName>
        <fullName evidence="2">Uncharacterized protein</fullName>
    </submittedName>
</protein>
<feature type="region of interest" description="Disordered" evidence="1">
    <location>
        <begin position="425"/>
        <end position="450"/>
    </location>
</feature>
<dbReference type="STRING" id="205917.A0A4Y9YGB2"/>